<feature type="domain" description="TIL" evidence="3">
    <location>
        <begin position="51"/>
        <end position="97"/>
    </location>
</feature>
<reference evidence="4 5" key="1">
    <citation type="submission" date="2013-11" db="EMBL/GenBank/DDBJ databases">
        <title>Genome sequencing of Stegodyphus mimosarum.</title>
        <authorList>
            <person name="Bechsgaard J."/>
        </authorList>
    </citation>
    <scope>NUCLEOTIDE SEQUENCE [LARGE SCALE GENOMIC DNA]</scope>
</reference>
<dbReference type="CDD" id="cd19941">
    <property type="entry name" value="TIL"/>
    <property type="match status" value="2"/>
</dbReference>
<dbReference type="InterPro" id="IPR002919">
    <property type="entry name" value="TIL_dom"/>
</dbReference>
<keyword evidence="5" id="KW-1185">Reference proteome</keyword>
<dbReference type="OrthoDB" id="6236007at2759"/>
<evidence type="ECO:0000313" key="5">
    <source>
        <dbReference type="Proteomes" id="UP000054359"/>
    </source>
</evidence>
<organism evidence="4 5">
    <name type="scientific">Stegodyphus mimosarum</name>
    <name type="common">African social velvet spider</name>
    <dbReference type="NCBI Taxonomy" id="407821"/>
    <lineage>
        <taxon>Eukaryota</taxon>
        <taxon>Metazoa</taxon>
        <taxon>Ecdysozoa</taxon>
        <taxon>Arthropoda</taxon>
        <taxon>Chelicerata</taxon>
        <taxon>Arachnida</taxon>
        <taxon>Araneae</taxon>
        <taxon>Araneomorphae</taxon>
        <taxon>Entelegynae</taxon>
        <taxon>Eresoidea</taxon>
        <taxon>Eresidae</taxon>
        <taxon>Stegodyphus</taxon>
    </lineage>
</organism>
<accession>A0A087TK18</accession>
<dbReference type="Gene3D" id="2.10.25.10">
    <property type="entry name" value="Laminin"/>
    <property type="match status" value="2"/>
</dbReference>
<gene>
    <name evidence="4" type="ORF">X975_21697</name>
</gene>
<evidence type="ECO:0000313" key="4">
    <source>
        <dbReference type="EMBL" id="KFM65457.1"/>
    </source>
</evidence>
<dbReference type="OMA" id="QCIINTC"/>
<evidence type="ECO:0000259" key="3">
    <source>
        <dbReference type="Pfam" id="PF01826"/>
    </source>
</evidence>
<keyword evidence="1" id="KW-0646">Protease inhibitor</keyword>
<evidence type="ECO:0000256" key="1">
    <source>
        <dbReference type="ARBA" id="ARBA00022690"/>
    </source>
</evidence>
<dbReference type="PANTHER" id="PTHR23259">
    <property type="entry name" value="RIDDLE"/>
    <property type="match status" value="1"/>
</dbReference>
<keyword evidence="2" id="KW-1015">Disulfide bond</keyword>
<protein>
    <recommendedName>
        <fullName evidence="3">TIL domain-containing protein</fullName>
    </recommendedName>
</protein>
<feature type="non-terminal residue" evidence="4">
    <location>
        <position position="99"/>
    </location>
</feature>
<feature type="domain" description="TIL" evidence="3">
    <location>
        <begin position="2"/>
        <end position="44"/>
    </location>
</feature>
<dbReference type="PANTHER" id="PTHR23259:SF70">
    <property type="entry name" value="ACCESSORY GLAND PROTEIN ACP62F-RELATED"/>
    <property type="match status" value="1"/>
</dbReference>
<dbReference type="AlphaFoldDB" id="A0A087TK18"/>
<sequence length="99" mass="11235">MPCLFICETYFPPKPCIKTCVSGCYCNEGYKKTPDGDCVKPERCPPSIVACPEKQHYRACGTPCLYTCEKFQNPRKQCLERCVPDCFCDTGFLKTEDGR</sequence>
<dbReference type="EMBL" id="KK115573">
    <property type="protein sequence ID" value="KFM65457.1"/>
    <property type="molecule type" value="Genomic_DNA"/>
</dbReference>
<dbReference type="GO" id="GO:0030414">
    <property type="term" value="F:peptidase inhibitor activity"/>
    <property type="evidence" value="ECO:0007669"/>
    <property type="project" value="UniProtKB-KW"/>
</dbReference>
<evidence type="ECO:0000256" key="2">
    <source>
        <dbReference type="ARBA" id="ARBA00023157"/>
    </source>
</evidence>
<name>A0A087TK18_STEMI</name>
<dbReference type="SUPFAM" id="SSF57567">
    <property type="entry name" value="Serine protease inhibitors"/>
    <property type="match status" value="2"/>
</dbReference>
<dbReference type="Pfam" id="PF01826">
    <property type="entry name" value="TIL"/>
    <property type="match status" value="2"/>
</dbReference>
<dbReference type="InterPro" id="IPR036084">
    <property type="entry name" value="Ser_inhib-like_sf"/>
</dbReference>
<dbReference type="Proteomes" id="UP000054359">
    <property type="component" value="Unassembled WGS sequence"/>
</dbReference>
<dbReference type="InterPro" id="IPR051368">
    <property type="entry name" value="SerProtInhib-TIL_Domain"/>
</dbReference>
<proteinExistence type="predicted"/>